<evidence type="ECO:0000256" key="3">
    <source>
        <dbReference type="ARBA" id="ARBA00022519"/>
    </source>
</evidence>
<dbReference type="Proteomes" id="UP001273505">
    <property type="component" value="Unassembled WGS sequence"/>
</dbReference>
<keyword evidence="3" id="KW-0997">Cell inner membrane</keyword>
<evidence type="ECO:0000313" key="8">
    <source>
        <dbReference type="EMBL" id="MDX6851496.1"/>
    </source>
</evidence>
<sequence length="208" mass="22943">MLAINANLARCHVCGKVSHLPSEGAFACPRCHTPLHFRTPYSVSRSWAYTLTAAICFVPANLYPIMNVQSIDKSFTSTIMSGVIDLAQNDMLPIAIVVFVASIAVPLFKLIGIIVLLTIVQRGKPVKRQQAIRMYRFIDFIGRWSMLDIFVISILVSLVSFGQIASIEANIGATAFGAVVILTLLAAESFDPRLIWDLQDTEDDRTEL</sequence>
<comment type="caution">
    <text evidence="8">The sequence shown here is derived from an EMBL/GenBank/DDBJ whole genome shotgun (WGS) entry which is preliminary data.</text>
</comment>
<dbReference type="Pfam" id="PF04403">
    <property type="entry name" value="PqiA"/>
    <property type="match status" value="1"/>
</dbReference>
<keyword evidence="6 7" id="KW-0472">Membrane</keyword>
<dbReference type="PANTHER" id="PTHR30462">
    <property type="entry name" value="INTERMEMBRANE TRANSPORT PROTEIN PQIB-RELATED"/>
    <property type="match status" value="1"/>
</dbReference>
<evidence type="ECO:0000313" key="9">
    <source>
        <dbReference type="Proteomes" id="UP001273505"/>
    </source>
</evidence>
<feature type="transmembrane region" description="Helical" evidence="7">
    <location>
        <begin position="47"/>
        <end position="66"/>
    </location>
</feature>
<keyword evidence="4 7" id="KW-0812">Transmembrane</keyword>
<evidence type="ECO:0000256" key="2">
    <source>
        <dbReference type="ARBA" id="ARBA00022475"/>
    </source>
</evidence>
<dbReference type="RefSeq" id="WP_302721191.1">
    <property type="nucleotide sequence ID" value="NZ_JAULRU010000258.1"/>
</dbReference>
<keyword evidence="5 7" id="KW-1133">Transmembrane helix</keyword>
<evidence type="ECO:0000256" key="4">
    <source>
        <dbReference type="ARBA" id="ARBA00022692"/>
    </source>
</evidence>
<proteinExistence type="predicted"/>
<evidence type="ECO:0000256" key="5">
    <source>
        <dbReference type="ARBA" id="ARBA00022989"/>
    </source>
</evidence>
<organism evidence="8 9">
    <name type="scientific">Gilvimarinus gilvus</name>
    <dbReference type="NCBI Taxonomy" id="3058038"/>
    <lineage>
        <taxon>Bacteria</taxon>
        <taxon>Pseudomonadati</taxon>
        <taxon>Pseudomonadota</taxon>
        <taxon>Gammaproteobacteria</taxon>
        <taxon>Cellvibrionales</taxon>
        <taxon>Cellvibrionaceae</taxon>
        <taxon>Gilvimarinus</taxon>
    </lineage>
</organism>
<dbReference type="PANTHER" id="PTHR30462:SF1">
    <property type="entry name" value="INTERMEMBRANE TRANSPORT PROTEIN YEBS"/>
    <property type="match status" value="1"/>
</dbReference>
<gene>
    <name evidence="8" type="ORF">SCD92_19155</name>
</gene>
<dbReference type="InterPro" id="IPR007498">
    <property type="entry name" value="PqiA-like"/>
</dbReference>
<feature type="transmembrane region" description="Helical" evidence="7">
    <location>
        <begin position="94"/>
        <end position="120"/>
    </location>
</feature>
<dbReference type="EMBL" id="JAXAFO010000066">
    <property type="protein sequence ID" value="MDX6851496.1"/>
    <property type="molecule type" value="Genomic_DNA"/>
</dbReference>
<evidence type="ECO:0000256" key="7">
    <source>
        <dbReference type="SAM" id="Phobius"/>
    </source>
</evidence>
<keyword evidence="2" id="KW-1003">Cell membrane</keyword>
<feature type="transmembrane region" description="Helical" evidence="7">
    <location>
        <begin position="167"/>
        <end position="187"/>
    </location>
</feature>
<reference evidence="8 9" key="1">
    <citation type="submission" date="2023-11" db="EMBL/GenBank/DDBJ databases">
        <title>Gilvimarinus fulvus sp. nov., isolated from the surface of Kelp.</title>
        <authorList>
            <person name="Sun Y.Y."/>
            <person name="Gong Y."/>
            <person name="Du Z.J."/>
        </authorList>
    </citation>
    <scope>NUCLEOTIDE SEQUENCE [LARGE SCALE GENOMIC DNA]</scope>
    <source>
        <strain evidence="8 9">SDUM040013</strain>
    </source>
</reference>
<evidence type="ECO:0000256" key="6">
    <source>
        <dbReference type="ARBA" id="ARBA00023136"/>
    </source>
</evidence>
<name>A0ABU4S4J2_9GAMM</name>
<keyword evidence="9" id="KW-1185">Reference proteome</keyword>
<comment type="subcellular location">
    <subcellularLocation>
        <location evidence="1">Cell inner membrane</location>
    </subcellularLocation>
</comment>
<feature type="transmembrane region" description="Helical" evidence="7">
    <location>
        <begin position="141"/>
        <end position="161"/>
    </location>
</feature>
<protein>
    <submittedName>
        <fullName evidence="8">Paraquat-inducible protein A</fullName>
    </submittedName>
</protein>
<accession>A0ABU4S4J2</accession>
<dbReference type="InterPro" id="IPR051800">
    <property type="entry name" value="PqiA-PqiB_transport"/>
</dbReference>
<evidence type="ECO:0000256" key="1">
    <source>
        <dbReference type="ARBA" id="ARBA00004533"/>
    </source>
</evidence>